<gene>
    <name evidence="2" type="ORF">CVS27_10615</name>
</gene>
<accession>A0A2S3ZW92</accession>
<comment type="caution">
    <text evidence="2">The sequence shown here is derived from an EMBL/GenBank/DDBJ whole genome shotgun (WGS) entry which is preliminary data.</text>
</comment>
<evidence type="ECO:0000259" key="1">
    <source>
        <dbReference type="Pfam" id="PF19843"/>
    </source>
</evidence>
<evidence type="ECO:0000313" key="2">
    <source>
        <dbReference type="EMBL" id="POH73359.1"/>
    </source>
</evidence>
<name>A0A2S3ZW92_ARTGL</name>
<dbReference type="InterPro" id="IPR046281">
    <property type="entry name" value="DUF6318"/>
</dbReference>
<dbReference type="Proteomes" id="UP000237061">
    <property type="component" value="Unassembled WGS sequence"/>
</dbReference>
<reference evidence="2 3" key="1">
    <citation type="submission" date="2018-01" db="EMBL/GenBank/DDBJ databases">
        <title>Arthrobacter sp. nov., from glaciers in China.</title>
        <authorList>
            <person name="Liu Q."/>
            <person name="Xin Y.-H."/>
        </authorList>
    </citation>
    <scope>NUCLEOTIDE SEQUENCE [LARGE SCALE GENOMIC DNA]</scope>
    <source>
        <strain evidence="2 3">HLT2-12-2</strain>
    </source>
</reference>
<organism evidence="2 3">
    <name type="scientific">Arthrobacter glacialis</name>
    <dbReference type="NCBI Taxonomy" id="1664"/>
    <lineage>
        <taxon>Bacteria</taxon>
        <taxon>Bacillati</taxon>
        <taxon>Actinomycetota</taxon>
        <taxon>Actinomycetes</taxon>
        <taxon>Micrococcales</taxon>
        <taxon>Micrococcaceae</taxon>
        <taxon>Arthrobacter</taxon>
    </lineage>
</organism>
<sequence>MAAYQPATAEGPAQNVPVPMLPEKAKEFSKEGLIAFAEYWYETLGYVYETGDSAPMMAVTEAGCKTCAFINEPVGELYKTGGWVVGGKMTVHEATSTFQELPDGTYQAVLMIQQTKVSAYSVDKSLTTEHPQHKARANIVVARYLDDQWRAQTAEALTED</sequence>
<evidence type="ECO:0000313" key="3">
    <source>
        <dbReference type="Proteomes" id="UP000237061"/>
    </source>
</evidence>
<dbReference type="EMBL" id="PPXC01000007">
    <property type="protein sequence ID" value="POH73359.1"/>
    <property type="molecule type" value="Genomic_DNA"/>
</dbReference>
<feature type="domain" description="DUF6318" evidence="1">
    <location>
        <begin position="3"/>
        <end position="154"/>
    </location>
</feature>
<dbReference type="AlphaFoldDB" id="A0A2S3ZW92"/>
<dbReference type="Pfam" id="PF19843">
    <property type="entry name" value="DUF6318"/>
    <property type="match status" value="1"/>
</dbReference>
<keyword evidence="3" id="KW-1185">Reference proteome</keyword>
<protein>
    <recommendedName>
        <fullName evidence="1">DUF6318 domain-containing protein</fullName>
    </recommendedName>
</protein>
<proteinExistence type="predicted"/>